<feature type="domain" description="HTH araC/xylS-type" evidence="4">
    <location>
        <begin position="176"/>
        <end position="276"/>
    </location>
</feature>
<dbReference type="Gene3D" id="2.60.120.10">
    <property type="entry name" value="Jelly Rolls"/>
    <property type="match status" value="1"/>
</dbReference>
<dbReference type="Proteomes" id="UP001162741">
    <property type="component" value="Chromosome"/>
</dbReference>
<gene>
    <name evidence="5" type="ORF">MKQ68_19835</name>
</gene>
<dbReference type="InterPro" id="IPR003313">
    <property type="entry name" value="AraC-bd"/>
</dbReference>
<evidence type="ECO:0000256" key="1">
    <source>
        <dbReference type="ARBA" id="ARBA00023015"/>
    </source>
</evidence>
<keyword evidence="6" id="KW-1185">Reference proteome</keyword>
<dbReference type="InterPro" id="IPR009057">
    <property type="entry name" value="Homeodomain-like_sf"/>
</dbReference>
<evidence type="ECO:0000313" key="5">
    <source>
        <dbReference type="EMBL" id="UYQ92339.1"/>
    </source>
</evidence>
<dbReference type="SUPFAM" id="SSF51215">
    <property type="entry name" value="Regulatory protein AraC"/>
    <property type="match status" value="1"/>
</dbReference>
<dbReference type="InterPro" id="IPR037923">
    <property type="entry name" value="HTH-like"/>
</dbReference>
<evidence type="ECO:0000256" key="3">
    <source>
        <dbReference type="ARBA" id="ARBA00023163"/>
    </source>
</evidence>
<dbReference type="InterPro" id="IPR018060">
    <property type="entry name" value="HTH_AraC"/>
</dbReference>
<dbReference type="RefSeq" id="WP_264280617.1">
    <property type="nucleotide sequence ID" value="NZ_CP107006.1"/>
</dbReference>
<keyword evidence="3" id="KW-0804">Transcription</keyword>
<dbReference type="InterPro" id="IPR018062">
    <property type="entry name" value="HTH_AraC-typ_CS"/>
</dbReference>
<dbReference type="PROSITE" id="PS01124">
    <property type="entry name" value="HTH_ARAC_FAMILY_2"/>
    <property type="match status" value="1"/>
</dbReference>
<dbReference type="Gene3D" id="1.10.10.60">
    <property type="entry name" value="Homeodomain-like"/>
    <property type="match status" value="2"/>
</dbReference>
<organism evidence="5 6">
    <name type="scientific">Chitinophaga horti</name>
    <dbReference type="NCBI Taxonomy" id="2920382"/>
    <lineage>
        <taxon>Bacteria</taxon>
        <taxon>Pseudomonadati</taxon>
        <taxon>Bacteroidota</taxon>
        <taxon>Chitinophagia</taxon>
        <taxon>Chitinophagales</taxon>
        <taxon>Chitinophagaceae</taxon>
        <taxon>Chitinophaga</taxon>
    </lineage>
</organism>
<proteinExistence type="predicted"/>
<keyword evidence="2" id="KW-0238">DNA-binding</keyword>
<dbReference type="Pfam" id="PF02311">
    <property type="entry name" value="AraC_binding"/>
    <property type="match status" value="1"/>
</dbReference>
<dbReference type="PANTHER" id="PTHR43280">
    <property type="entry name" value="ARAC-FAMILY TRANSCRIPTIONAL REGULATOR"/>
    <property type="match status" value="1"/>
</dbReference>
<dbReference type="EMBL" id="CP107006">
    <property type="protein sequence ID" value="UYQ92339.1"/>
    <property type="molecule type" value="Genomic_DNA"/>
</dbReference>
<reference evidence="5" key="1">
    <citation type="submission" date="2022-10" db="EMBL/GenBank/DDBJ databases">
        <title>Chitinophaga sp. nov., isolated from soil.</title>
        <authorList>
            <person name="Jeon C.O."/>
        </authorList>
    </citation>
    <scope>NUCLEOTIDE SEQUENCE</scope>
    <source>
        <strain evidence="5">R8</strain>
    </source>
</reference>
<dbReference type="PANTHER" id="PTHR43280:SF2">
    <property type="entry name" value="HTH-TYPE TRANSCRIPTIONAL REGULATOR EXSA"/>
    <property type="match status" value="1"/>
</dbReference>
<dbReference type="PROSITE" id="PS00041">
    <property type="entry name" value="HTH_ARAC_FAMILY_1"/>
    <property type="match status" value="1"/>
</dbReference>
<evidence type="ECO:0000313" key="6">
    <source>
        <dbReference type="Proteomes" id="UP001162741"/>
    </source>
</evidence>
<sequence>MKRESIYEPFEVVYKTVDECPKGGHQHLFFELVYVISGTGVQCVNKNRFSYRPGHMMLLIPDDCHSFDVEMTTEFFFLRFNDIYLKSGAFGADDIQRLEYILQNANHEPGCILKHQTDKLLVQAIVAAIAREQQQPDLYNKEVVRQLVNTLIVIVARNIARYMPRQVTANTDEKALDILNYIQNNIYYPEKIRAEAVSKHFGISDNYLGRYFKKHTSETMQQYITNYRVKLIQARLLHSDMRIVEIADELGFTDESHLNKFFRKQAGASPTVFRKQGQKMVQAL</sequence>
<accession>A0ABY6J215</accession>
<dbReference type="SUPFAM" id="SSF46689">
    <property type="entry name" value="Homeodomain-like"/>
    <property type="match status" value="1"/>
</dbReference>
<dbReference type="SMART" id="SM00342">
    <property type="entry name" value="HTH_ARAC"/>
    <property type="match status" value="1"/>
</dbReference>
<dbReference type="InterPro" id="IPR014710">
    <property type="entry name" value="RmlC-like_jellyroll"/>
</dbReference>
<keyword evidence="1" id="KW-0805">Transcription regulation</keyword>
<evidence type="ECO:0000256" key="2">
    <source>
        <dbReference type="ARBA" id="ARBA00023125"/>
    </source>
</evidence>
<name>A0ABY6J215_9BACT</name>
<dbReference type="Pfam" id="PF12833">
    <property type="entry name" value="HTH_18"/>
    <property type="match status" value="1"/>
</dbReference>
<evidence type="ECO:0000259" key="4">
    <source>
        <dbReference type="PROSITE" id="PS01124"/>
    </source>
</evidence>
<protein>
    <submittedName>
        <fullName evidence="5">AraC family transcriptional regulator</fullName>
    </submittedName>
</protein>